<dbReference type="Proteomes" id="UP001189143">
    <property type="component" value="Unassembled WGS sequence"/>
</dbReference>
<dbReference type="AlphaFoldDB" id="A0AAD1Y9Z7"/>
<sequence>MNIPRTIRIGSVDYTVEKTDEYLKLDGEQCLGIIDYEKQTIRIANNLQHKQRQEQTFLHEVVHAITREFKIDFNEEEETIVDKLALGLHQVIRDNLDVVKSIKVGDIQINYDEITENVDERISEDLREALGGIV</sequence>
<name>A0AAD1Y9Z7_9CLOT</name>
<evidence type="ECO:0000313" key="2">
    <source>
        <dbReference type="Proteomes" id="UP001189143"/>
    </source>
</evidence>
<proteinExistence type="predicted"/>
<evidence type="ECO:0008006" key="3">
    <source>
        <dbReference type="Google" id="ProtNLM"/>
    </source>
</evidence>
<accession>A0AAD1Y9Z7</accession>
<gene>
    <name evidence="1" type="ORF">CNEO2_100095</name>
</gene>
<evidence type="ECO:0000313" key="1">
    <source>
        <dbReference type="EMBL" id="CAI3539518.1"/>
    </source>
</evidence>
<organism evidence="1 2">
    <name type="scientific">Clostridium neonatale</name>
    <dbReference type="NCBI Taxonomy" id="137838"/>
    <lineage>
        <taxon>Bacteria</taxon>
        <taxon>Bacillati</taxon>
        <taxon>Bacillota</taxon>
        <taxon>Clostridia</taxon>
        <taxon>Eubacteriales</taxon>
        <taxon>Clostridiaceae</taxon>
        <taxon>Clostridium</taxon>
    </lineage>
</organism>
<dbReference type="EMBL" id="CAMTCP010000011">
    <property type="protein sequence ID" value="CAI3539518.1"/>
    <property type="molecule type" value="Genomic_DNA"/>
</dbReference>
<dbReference type="RefSeq" id="WP_317049799.1">
    <property type="nucleotide sequence ID" value="NZ_CAMRXC010000251.1"/>
</dbReference>
<protein>
    <recommendedName>
        <fullName evidence="3">Phage protein</fullName>
    </recommendedName>
</protein>
<comment type="caution">
    <text evidence="1">The sequence shown here is derived from an EMBL/GenBank/DDBJ whole genome shotgun (WGS) entry which is preliminary data.</text>
</comment>
<reference evidence="1" key="1">
    <citation type="submission" date="2022-10" db="EMBL/GenBank/DDBJ databases">
        <authorList>
            <person name="Aires J."/>
            <person name="Mesa V."/>
        </authorList>
    </citation>
    <scope>NUCLEOTIDE SEQUENCE</scope>
    <source>
        <strain evidence="1">Clostridium neonatale JD116</strain>
    </source>
</reference>